<keyword evidence="5 11" id="KW-0732">Signal</keyword>
<dbReference type="GO" id="GO:0008234">
    <property type="term" value="F:cysteine-type peptidase activity"/>
    <property type="evidence" value="ECO:0007669"/>
    <property type="project" value="InterPro"/>
</dbReference>
<gene>
    <name evidence="13" type="ORF">PFUGPA_00221</name>
</gene>
<name>W4J818_PLAFP</name>
<sequence length="1580" mass="182090">MKFFIPYVYIICVIFIINVIRTRGEEDDDNNNISGKSILGTSHNNISNIDLSSIPNLDSNIHVSFSSDTKEWSPNNLTSKKKKKKKEIRPKDIMSNSDSSNTSSINKQNNNQIKSVLLKENKGVKITGPCNVNLSIFLVPHIYIDVETKYNNIELKYELDEFSDSIKFKDTTTELRTSDDTLMNTNFNVGVSRDTLDKDRLYNICAENKTFKFVVYIKDNILTLKWKVYETGVTNNKVDIRQYKMKELTRPITTIQIHSVSENKDTHLLESKNYVIKTDIPETCDVMATNCFLSGNINIEKCLECTLLVQNNDTSSECFTYVSNDVRENFNQIKAEAEDDENFRNYHLTDTINNILKRIYKINKNEGKKELITLEELDNFLKESITDYCKILREIDTNGTLVNHELGNNVDVFNNLIRLLKLHKNESISTLHNKLRNSAICMKYPDKWIEKKTGLILPNVVNNNIIYNNKYEKLNEEKKRKIYDNKDDSKISDIINIKKYIFTNNTLKYFNNDKQFCNSSFCNRLKDENNCISKIQIEDQGNCAISWIFASKYYLETLKCMKGYEPHAISALYIANCSKRKHKNRCNVGSNPLEFLQIIEENQFLPMDTNYLYSYTKVGNDCPDEEKNWVNLLKHTRMLNYNNKHRSTLSTKAYRAYESEHFKDKMDTFIKLIKDEIMNKGSVIAYVKAENVLGYELNGKNVQNLCGDKTPDHAVNIVGYGNYINNKGEKKSYWIVRNSWGKYWGDEGYFKVDMYGPSTCEDNFIHTVVVFNINMPKSKKSPVKITFPLYNYYLKYSPDFYHNLYYKNFNSKKSMKLVNASDEHKNIYSQEDKVNHKKGSKILNSEVTTSLLSQEISQRRGEDDDIDTLIGDSPDINEQEKNIKDEFNKSSITHNSVSSSNITKSNKNTNKVKIYHIIKHVKNTKIKIGFVKYDNYNTIGTNHTCSRSYSEDQEKHEGCIKFCELHWNECKDKTSPGYCLTKLKDIVFFKNTIKSETTTDESATGSLSSDGSRVTTQARIEKPKQQPALPTLAQETQPQQQQQQKEVGSGIGAEQKVELAKPGVEVSQSDVERAGRSSGTGGSVGTKISPGSQGQGKVAGPQLPQSFEQSRNQQSSPVTPKRNGISPTNAKSPESVLPPAQSFTNLNKSTIPHTIPIKSSFLKYYKGVKITGSCGVQFQLVIVPHLFIYVETKENNIQLEPRFMKLNERIDFEKDKSNLKNKCDVNKKQSFKFILYLQHDLITIKWKVYEEKPDTTTRIVDLNVDVKRYKLPKLDQPVISIQIHSLAQDGETYLMESKDYNLEDQIPEKCEAIASDCFLSGNVDIEKCLQCTLLVIKADKNDECLKYVSKNVKDRFEEILTKGEDDADSDEYDFIAPANYILKNIYKKNDTNGKKELLHFKDINNNLKLELINYCNLLKDNDVSGILTYEKLGNVQDIFNNLTKLLEEHKEENNYVLYHKMKNEVLCLKNANDWMKNKTGLVLPQLKYSLNKFNKNKENYIKENIFEEDENGIVDLTKFPVDTSYSSYNYADSLYCNREYCNRLKDHNNCISKINVEDQKNCALSWAFASIYHLELDCKK</sequence>
<dbReference type="EMBL" id="KI927240">
    <property type="protein sequence ID" value="ETW57771.1"/>
    <property type="molecule type" value="Genomic_DNA"/>
</dbReference>
<comment type="similarity">
    <text evidence="3">Belongs to the peptidase C1 family.</text>
</comment>
<evidence type="ECO:0000256" key="6">
    <source>
        <dbReference type="ARBA" id="ARBA00022801"/>
    </source>
</evidence>
<evidence type="ECO:0000256" key="9">
    <source>
        <dbReference type="ARBA" id="ARBA00023180"/>
    </source>
</evidence>
<evidence type="ECO:0000313" key="14">
    <source>
        <dbReference type="Proteomes" id="UP000019103"/>
    </source>
</evidence>
<evidence type="ECO:0000256" key="1">
    <source>
        <dbReference type="ARBA" id="ARBA00004170"/>
    </source>
</evidence>
<keyword evidence="8" id="KW-0865">Zymogen</keyword>
<accession>W4J818</accession>
<feature type="region of interest" description="Disordered" evidence="10">
    <location>
        <begin position="66"/>
        <end position="108"/>
    </location>
</feature>
<feature type="region of interest" description="Disordered" evidence="10">
    <location>
        <begin position="998"/>
        <end position="1145"/>
    </location>
</feature>
<dbReference type="InterPro" id="IPR038765">
    <property type="entry name" value="Papain-like_cys_pep_sf"/>
</dbReference>
<dbReference type="Gene3D" id="3.90.70.10">
    <property type="entry name" value="Cysteine proteinases"/>
    <property type="match status" value="1"/>
</dbReference>
<proteinExistence type="inferred from homology"/>
<keyword evidence="7" id="KW-0472">Membrane</keyword>
<evidence type="ECO:0000313" key="13">
    <source>
        <dbReference type="EMBL" id="ETW57771.1"/>
    </source>
</evidence>
<dbReference type="SUPFAM" id="SSF54001">
    <property type="entry name" value="Cysteine proteinases"/>
    <property type="match status" value="2"/>
</dbReference>
<evidence type="ECO:0000256" key="8">
    <source>
        <dbReference type="ARBA" id="ARBA00023145"/>
    </source>
</evidence>
<evidence type="ECO:0000256" key="7">
    <source>
        <dbReference type="ARBA" id="ARBA00023136"/>
    </source>
</evidence>
<dbReference type="PANTHER" id="PTHR12411">
    <property type="entry name" value="CYSTEINE PROTEASE FAMILY C1-RELATED"/>
    <property type="match status" value="1"/>
</dbReference>
<comment type="subcellular location">
    <subcellularLocation>
        <location evidence="1">Membrane</location>
        <topology evidence="1">Peripheral membrane protein</topology>
    </subcellularLocation>
    <subcellularLocation>
        <location evidence="2">Parasitophorous vacuole</location>
    </subcellularLocation>
</comment>
<dbReference type="InterPro" id="IPR000668">
    <property type="entry name" value="Peptidase_C1A_C"/>
</dbReference>
<dbReference type="Pfam" id="PF00112">
    <property type="entry name" value="Peptidase_C1"/>
    <property type="match status" value="1"/>
</dbReference>
<organism evidence="13 14">
    <name type="scientific">Plasmodium falciparum (isolate Palo Alto / Uganda)</name>
    <dbReference type="NCBI Taxonomy" id="57270"/>
    <lineage>
        <taxon>Eukaryota</taxon>
        <taxon>Sar</taxon>
        <taxon>Alveolata</taxon>
        <taxon>Apicomplexa</taxon>
        <taxon>Aconoidasida</taxon>
        <taxon>Haemosporida</taxon>
        <taxon>Plasmodiidae</taxon>
        <taxon>Plasmodium</taxon>
        <taxon>Plasmodium (Laverania)</taxon>
    </lineage>
</organism>
<evidence type="ECO:0000256" key="10">
    <source>
        <dbReference type="SAM" id="MobiDB-lite"/>
    </source>
</evidence>
<keyword evidence="6" id="KW-0378">Hydrolase</keyword>
<feature type="compositionally biased region" description="Basic residues" evidence="10">
    <location>
        <begin position="79"/>
        <end position="88"/>
    </location>
</feature>
<feature type="domain" description="Peptidase C1A papain C-terminal" evidence="12">
    <location>
        <begin position="525"/>
        <end position="771"/>
    </location>
</feature>
<evidence type="ECO:0000256" key="5">
    <source>
        <dbReference type="ARBA" id="ARBA00022729"/>
    </source>
</evidence>
<feature type="compositionally biased region" description="Polar residues" evidence="10">
    <location>
        <begin position="998"/>
        <end position="1018"/>
    </location>
</feature>
<dbReference type="Proteomes" id="UP000019103">
    <property type="component" value="Unassembled WGS sequence"/>
</dbReference>
<feature type="chain" id="PRO_5004844834" description="Peptidase C1A papain C-terminal domain-containing protein" evidence="11">
    <location>
        <begin position="25"/>
        <end position="1580"/>
    </location>
</feature>
<dbReference type="CDD" id="cd02619">
    <property type="entry name" value="Peptidase_C1"/>
    <property type="match status" value="1"/>
</dbReference>
<dbReference type="InterPro" id="IPR013128">
    <property type="entry name" value="Peptidase_C1A"/>
</dbReference>
<evidence type="ECO:0000256" key="2">
    <source>
        <dbReference type="ARBA" id="ARBA00004290"/>
    </source>
</evidence>
<dbReference type="GO" id="GO:0006508">
    <property type="term" value="P:proteolysis"/>
    <property type="evidence" value="ECO:0007669"/>
    <property type="project" value="UniProtKB-KW"/>
</dbReference>
<reference evidence="13 14" key="2">
    <citation type="submission" date="2013-02" db="EMBL/GenBank/DDBJ databases">
        <title>The Genome Sequence of Plasmodium falciparum Palo Alto/Uganda.</title>
        <authorList>
            <consortium name="The Broad Institute Genome Sequencing Platform"/>
            <consortium name="The Broad Institute Genome Sequencing Center for Infectious Disease"/>
            <person name="Neafsey D."/>
            <person name="Cheeseman I."/>
            <person name="Volkman S."/>
            <person name="Adams J."/>
            <person name="Walker B."/>
            <person name="Young S.K."/>
            <person name="Zeng Q."/>
            <person name="Gargeya S."/>
            <person name="Fitzgerald M."/>
            <person name="Haas B."/>
            <person name="Abouelleil A."/>
            <person name="Alvarado L."/>
            <person name="Arachchi H.M."/>
            <person name="Berlin A.M."/>
            <person name="Chapman S.B."/>
            <person name="Dewar J."/>
            <person name="Goldberg J."/>
            <person name="Griggs A."/>
            <person name="Gujja S."/>
            <person name="Hansen M."/>
            <person name="Howarth C."/>
            <person name="Imamovic A."/>
            <person name="Larimer J."/>
            <person name="McCowan C."/>
            <person name="Murphy C."/>
            <person name="Neiman D."/>
            <person name="Pearson M."/>
            <person name="Priest M."/>
            <person name="Roberts A."/>
            <person name="Saif S."/>
            <person name="Shea T."/>
            <person name="Sisk P."/>
            <person name="Sykes S."/>
            <person name="Wortman J."/>
            <person name="Nusbaum C."/>
            <person name="Birren B."/>
        </authorList>
    </citation>
    <scope>NUCLEOTIDE SEQUENCE [LARGE SCALE GENOMIC DNA]</scope>
    <source>
        <strain evidence="13 14">Palo Alto/Uganda</strain>
    </source>
</reference>
<dbReference type="PROSITE" id="PS00640">
    <property type="entry name" value="THIOL_PROTEASE_ASN"/>
    <property type="match status" value="1"/>
</dbReference>
<keyword evidence="4" id="KW-0645">Protease</keyword>
<dbReference type="GO" id="GO:0020003">
    <property type="term" value="C:symbiont-containing vacuole"/>
    <property type="evidence" value="ECO:0007669"/>
    <property type="project" value="UniProtKB-SubCell"/>
</dbReference>
<evidence type="ECO:0000256" key="11">
    <source>
        <dbReference type="SAM" id="SignalP"/>
    </source>
</evidence>
<feature type="compositionally biased region" description="Low complexity" evidence="10">
    <location>
        <begin position="1034"/>
        <end position="1044"/>
    </location>
</feature>
<evidence type="ECO:0000259" key="12">
    <source>
        <dbReference type="SMART" id="SM00645"/>
    </source>
</evidence>
<keyword evidence="9" id="KW-0325">Glycoprotein</keyword>
<dbReference type="GO" id="GO:0016020">
    <property type="term" value="C:membrane"/>
    <property type="evidence" value="ECO:0007669"/>
    <property type="project" value="UniProtKB-SubCell"/>
</dbReference>
<dbReference type="SMART" id="SM00645">
    <property type="entry name" value="Pept_C1"/>
    <property type="match status" value="1"/>
</dbReference>
<evidence type="ECO:0000256" key="3">
    <source>
        <dbReference type="ARBA" id="ARBA00008455"/>
    </source>
</evidence>
<dbReference type="FunFam" id="3.90.70.10:FF:000036">
    <property type="entry name" value="Serine repeat antigen 5"/>
    <property type="match status" value="1"/>
</dbReference>
<dbReference type="InterPro" id="IPR025661">
    <property type="entry name" value="Pept_asp_AS"/>
</dbReference>
<reference evidence="13 14" key="1">
    <citation type="submission" date="2013-02" db="EMBL/GenBank/DDBJ databases">
        <title>The Genome Annotation of Plasmodium falciparum Palo Alto/Uganda.</title>
        <authorList>
            <consortium name="The Broad Institute Genome Sequencing Platform"/>
            <consortium name="The Broad Institute Genome Sequencing Center for Infectious Disease"/>
            <person name="Neafsey D."/>
            <person name="Hoffman S."/>
            <person name="Volkman S."/>
            <person name="Rosenthal P."/>
            <person name="Walker B."/>
            <person name="Young S.K."/>
            <person name="Zeng Q."/>
            <person name="Gargeya S."/>
            <person name="Fitzgerald M."/>
            <person name="Haas B."/>
            <person name="Abouelleil A."/>
            <person name="Allen A.W."/>
            <person name="Alvarado L."/>
            <person name="Arachchi H.M."/>
            <person name="Berlin A.M."/>
            <person name="Chapman S.B."/>
            <person name="Gainer-Dewar J."/>
            <person name="Goldberg J."/>
            <person name="Griggs A."/>
            <person name="Gujja S."/>
            <person name="Hansen M."/>
            <person name="Howarth C."/>
            <person name="Imamovic A."/>
            <person name="Ireland A."/>
            <person name="Larimer J."/>
            <person name="McCowan C."/>
            <person name="Murphy C."/>
            <person name="Pearson M."/>
            <person name="Poon T.W."/>
            <person name="Priest M."/>
            <person name="Roberts A."/>
            <person name="Saif S."/>
            <person name="Shea T."/>
            <person name="Sisk P."/>
            <person name="Sykes S."/>
            <person name="Wortman J."/>
            <person name="Nusbaum C."/>
            <person name="Birren B."/>
        </authorList>
    </citation>
    <scope>NUCLEOTIDE SEQUENCE [LARGE SCALE GENOMIC DNA]</scope>
    <source>
        <strain evidence="13 14">Palo Alto/Uganda</strain>
    </source>
</reference>
<protein>
    <recommendedName>
        <fullName evidence="12">Peptidase C1A papain C-terminal domain-containing protein</fullName>
    </recommendedName>
</protein>
<feature type="compositionally biased region" description="Low complexity" evidence="10">
    <location>
        <begin position="95"/>
        <end position="106"/>
    </location>
</feature>
<dbReference type="OrthoDB" id="10253408at2759"/>
<feature type="compositionally biased region" description="Polar residues" evidence="10">
    <location>
        <begin position="1103"/>
        <end position="1118"/>
    </location>
</feature>
<evidence type="ECO:0000256" key="4">
    <source>
        <dbReference type="ARBA" id="ARBA00022670"/>
    </source>
</evidence>
<feature type="signal peptide" evidence="11">
    <location>
        <begin position="1"/>
        <end position="24"/>
    </location>
</feature>
<feature type="compositionally biased region" description="Polar residues" evidence="10">
    <location>
        <begin position="66"/>
        <end position="78"/>
    </location>
</feature>